<dbReference type="OrthoDB" id="9027184at2"/>
<dbReference type="EMBL" id="QKOE01000004">
    <property type="protein sequence ID" value="PZA17014.1"/>
    <property type="molecule type" value="Genomic_DNA"/>
</dbReference>
<evidence type="ECO:0000313" key="2">
    <source>
        <dbReference type="EMBL" id="PZA17014.1"/>
    </source>
</evidence>
<dbReference type="InterPro" id="IPR011749">
    <property type="entry name" value="CHP02243"/>
</dbReference>
<sequence length="794" mass="85516">MPMCLTVAATSWCTPSIWSRPDVHPTPADHPPRGRRAMPLIAPILDDRSFEALYNELRNRIPVYNPEWTDHLDSDPAITLLQLFAWLGEGLQFRFNQIPEATQLAFLRLLDIPLQPARAARALVRFDSKARQGVALYAGDQVKAGKLRYTLTHDASLWPLDCVAVARRSLLPEQDLADPARLRAFVAGLDPEQAVAVQASIDALALADDGRVAPYEVLTLGSDGQDAALDFADTVDGCVWIGLLTQADSGLDPAALADPATGLQPPPGRPVTLSLGFSPATHHPTLDDIETPCGSGDGPGLIWQVSLAQPRKDGSADYTTLRIGGDSTAGFTRDGVVRIELPAALNTLGNPPAAPGLAGTGDFPPELDDARAERLWCWLRVWRSDGSRIGTVRLLALNTLACEQAVRASPELLGSGSGQPGQIYRLANAPVLIDSTRPVRLQVEESGVWTEWQRVDDFDASTADDRHFRIDAEAGTASFGTRYPQTGERIRVLAYHWGGGSAGNVPAAAIDRLGDTLAGPTPALPMLRPHQTELKLSNPLPAGGGVDAESLESALARIPATLRRNHRAVARDDFAELALQTPTVELGRAECLPLFHAPSKSPRPGAVSVVVWPARDVQHPDAPLPDARELTEVCAWLDRWRLVTTELYVIPPTYRRIAIAVAVKVAPGYGLDAVRDWVETLLRQYLAPLPPYGPDGRGWPLGRRLLGRELEGVTMQVEGLEYIEALRVDVAHTLADGSEQWTAASVIEFEGWQLPTVAAVTVGSADTPLPPPGSGLAPPPSHPAVPVPVLREEC</sequence>
<comment type="caution">
    <text evidence="2">The sequence shown here is derived from an EMBL/GenBank/DDBJ whole genome shotgun (WGS) entry which is preliminary data.</text>
</comment>
<dbReference type="Proteomes" id="UP000248259">
    <property type="component" value="Unassembled WGS sequence"/>
</dbReference>
<feature type="region of interest" description="Disordered" evidence="1">
    <location>
        <begin position="765"/>
        <end position="786"/>
    </location>
</feature>
<evidence type="ECO:0000256" key="1">
    <source>
        <dbReference type="SAM" id="MobiDB-lite"/>
    </source>
</evidence>
<keyword evidence="3" id="KW-1185">Reference proteome</keyword>
<protein>
    <submittedName>
        <fullName evidence="2">Putative baseplate assembly protein</fullName>
    </submittedName>
</protein>
<accession>A0A323UX03</accession>
<dbReference type="AlphaFoldDB" id="A0A323UX03"/>
<organism evidence="2 3">
    <name type="scientific">Parazoarcus communis SWub3 = DSM 12120</name>
    <dbReference type="NCBI Taxonomy" id="1121029"/>
    <lineage>
        <taxon>Bacteria</taxon>
        <taxon>Pseudomonadati</taxon>
        <taxon>Pseudomonadota</taxon>
        <taxon>Betaproteobacteria</taxon>
        <taxon>Rhodocyclales</taxon>
        <taxon>Zoogloeaceae</taxon>
        <taxon>Parazoarcus</taxon>
    </lineage>
</organism>
<gene>
    <name evidence="2" type="ORF">DNK49_07145</name>
</gene>
<name>A0A323UX03_9RHOO</name>
<dbReference type="NCBIfam" id="TIGR02243">
    <property type="entry name" value="putative baseplate assembly protein"/>
    <property type="match status" value="1"/>
</dbReference>
<reference evidence="2 3" key="1">
    <citation type="submission" date="2018-06" db="EMBL/GenBank/DDBJ databases">
        <title>Azoarcus communis strain SWub3 genome.</title>
        <authorList>
            <person name="Zorraquino Salvo V."/>
            <person name="Toubiana D."/>
            <person name="Blumwald E."/>
        </authorList>
    </citation>
    <scope>NUCLEOTIDE SEQUENCE [LARGE SCALE GENOMIC DNA]</scope>
    <source>
        <strain evidence="2 3">SWub3</strain>
    </source>
</reference>
<proteinExistence type="predicted"/>
<evidence type="ECO:0000313" key="3">
    <source>
        <dbReference type="Proteomes" id="UP000248259"/>
    </source>
</evidence>
<feature type="compositionally biased region" description="Pro residues" evidence="1">
    <location>
        <begin position="768"/>
        <end position="786"/>
    </location>
</feature>